<evidence type="ECO:0000313" key="4">
    <source>
        <dbReference type="EMBL" id="ASN68834.1"/>
    </source>
</evidence>
<keyword evidence="1" id="KW-0812">Transmembrane</keyword>
<dbReference type="EMBL" id="MF417873">
    <property type="protein sequence ID" value="ASN68199.1"/>
    <property type="molecule type" value="Genomic_DNA"/>
</dbReference>
<evidence type="ECO:0000313" key="5">
    <source>
        <dbReference type="EMBL" id="ASN68941.1"/>
    </source>
</evidence>
<reference evidence="3" key="1">
    <citation type="submission" date="2017-06" db="EMBL/GenBank/DDBJ databases">
        <title>Novel phages from South African skin metaviromes.</title>
        <authorList>
            <person name="van Zyl L.J."/>
            <person name="Abrahams Y."/>
            <person name="Stander E.A."/>
            <person name="Kirby B.M."/>
            <person name="Clavaud C."/>
            <person name="Farcet C."/>
            <person name="Breton L."/>
            <person name="Trindade M.I."/>
        </authorList>
    </citation>
    <scope>NUCLEOTIDE SEQUENCE</scope>
</reference>
<dbReference type="EMBL" id="MF417884">
    <property type="protein sequence ID" value="ASN69015.1"/>
    <property type="molecule type" value="Genomic_DNA"/>
</dbReference>
<organism evidence="3">
    <name type="scientific">uncultured Caudovirales phage</name>
    <dbReference type="NCBI Taxonomy" id="2100421"/>
    <lineage>
        <taxon>Viruses</taxon>
        <taxon>Duplodnaviria</taxon>
        <taxon>Heunggongvirae</taxon>
        <taxon>Uroviricota</taxon>
        <taxon>Caudoviricetes</taxon>
        <taxon>Peduoviridae</taxon>
        <taxon>Maltschvirus</taxon>
        <taxon>Maltschvirus maltsch</taxon>
    </lineage>
</organism>
<gene>
    <name evidence="4" type="ORF">10F10_11</name>
    <name evidence="2" type="ORF">2AX2_24</name>
    <name evidence="5" type="ORF">7F11_45</name>
    <name evidence="3" type="ORF">7S5_8</name>
    <name evidence="6" type="ORF">8AX2_44</name>
    <name evidence="8" type="ORF">8S6_9</name>
    <name evidence="7" type="ORF">9AX4_3</name>
</gene>
<name>A0A2H4J1H5_9CAUD</name>
<evidence type="ECO:0000313" key="3">
    <source>
        <dbReference type="EMBL" id="ASN68199.1"/>
    </source>
</evidence>
<keyword evidence="1" id="KW-1133">Transmembrane helix</keyword>
<sequence length="112" mass="12018">MKSSTQVFTRLMDAALPSGLVLGNADVKVFAFWMVSIMVVLMFMGLLVMTPELAEKIQGRSIIKKAFGVLVHALYVAALIYGGFPILAAMYASAASLIRISAEAKLAPQVKP</sequence>
<evidence type="ECO:0000313" key="8">
    <source>
        <dbReference type="EMBL" id="ASN72940.1"/>
    </source>
</evidence>
<evidence type="ECO:0000313" key="6">
    <source>
        <dbReference type="EMBL" id="ASN69015.1"/>
    </source>
</evidence>
<dbReference type="EMBL" id="MF417882">
    <property type="protein sequence ID" value="ASN68834.1"/>
    <property type="molecule type" value="Genomic_DNA"/>
</dbReference>
<protein>
    <submittedName>
        <fullName evidence="3">Uncharacterized protein</fullName>
    </submittedName>
</protein>
<keyword evidence="1" id="KW-0472">Membrane</keyword>
<dbReference type="EMBL" id="MF417987">
    <property type="protein sequence ID" value="ASN72940.1"/>
    <property type="molecule type" value="Genomic_DNA"/>
</dbReference>
<feature type="transmembrane region" description="Helical" evidence="1">
    <location>
        <begin position="30"/>
        <end position="49"/>
    </location>
</feature>
<evidence type="ECO:0000313" key="7">
    <source>
        <dbReference type="EMBL" id="ASN71963.1"/>
    </source>
</evidence>
<evidence type="ECO:0000313" key="2">
    <source>
        <dbReference type="EMBL" id="ASN67396.1"/>
    </source>
</evidence>
<dbReference type="EMBL" id="MF417883">
    <property type="protein sequence ID" value="ASN68941.1"/>
    <property type="molecule type" value="Genomic_DNA"/>
</dbReference>
<proteinExistence type="predicted"/>
<accession>A0A2H4J1H5</accession>
<feature type="transmembrane region" description="Helical" evidence="1">
    <location>
        <begin position="69"/>
        <end position="92"/>
    </location>
</feature>
<dbReference type="EMBL" id="MF417839">
    <property type="protein sequence ID" value="ASN67396.1"/>
    <property type="molecule type" value="Genomic_DNA"/>
</dbReference>
<evidence type="ECO:0000256" key="1">
    <source>
        <dbReference type="SAM" id="Phobius"/>
    </source>
</evidence>
<dbReference type="EMBL" id="MF417938">
    <property type="protein sequence ID" value="ASN71963.1"/>
    <property type="molecule type" value="Genomic_DNA"/>
</dbReference>